<keyword evidence="1" id="KW-0472">Membrane</keyword>
<organism evidence="2 3">
    <name type="scientific">Neobacillus novalis</name>
    <dbReference type="NCBI Taxonomy" id="220687"/>
    <lineage>
        <taxon>Bacteria</taxon>
        <taxon>Bacillati</taxon>
        <taxon>Bacillota</taxon>
        <taxon>Bacilli</taxon>
        <taxon>Bacillales</taxon>
        <taxon>Bacillaceae</taxon>
        <taxon>Neobacillus</taxon>
    </lineage>
</organism>
<name>A0AA95MS65_9BACI</name>
<accession>A0AA95MS65</accession>
<evidence type="ECO:0000313" key="3">
    <source>
        <dbReference type="Proteomes" id="UP001178288"/>
    </source>
</evidence>
<feature type="transmembrane region" description="Helical" evidence="1">
    <location>
        <begin position="37"/>
        <end position="60"/>
    </location>
</feature>
<evidence type="ECO:0000256" key="1">
    <source>
        <dbReference type="SAM" id="Phobius"/>
    </source>
</evidence>
<evidence type="ECO:0000313" key="2">
    <source>
        <dbReference type="EMBL" id="WHY86888.1"/>
    </source>
</evidence>
<reference evidence="2" key="1">
    <citation type="submission" date="2023-05" db="EMBL/GenBank/DDBJ databases">
        <title>Comparative genomics of Bacillaceae isolates and their secondary metabolite potential.</title>
        <authorList>
            <person name="Song L."/>
            <person name="Nielsen L.J."/>
            <person name="Mohite O."/>
            <person name="Xu X."/>
            <person name="Weber T."/>
            <person name="Kovacs A.T."/>
        </authorList>
    </citation>
    <scope>NUCLEOTIDE SEQUENCE</scope>
    <source>
        <strain evidence="2">XLM17</strain>
    </source>
</reference>
<dbReference type="Proteomes" id="UP001178288">
    <property type="component" value="Chromosome"/>
</dbReference>
<keyword evidence="3" id="KW-1185">Reference proteome</keyword>
<dbReference type="RefSeq" id="WP_066095907.1">
    <property type="nucleotide sequence ID" value="NZ_CP126114.1"/>
</dbReference>
<keyword evidence="1" id="KW-1133">Transmembrane helix</keyword>
<dbReference type="AlphaFoldDB" id="A0AA95MS65"/>
<proteinExistence type="predicted"/>
<protein>
    <submittedName>
        <fullName evidence="2">Uncharacterized protein</fullName>
    </submittedName>
</protein>
<feature type="transmembrane region" description="Helical" evidence="1">
    <location>
        <begin position="146"/>
        <end position="165"/>
    </location>
</feature>
<feature type="transmembrane region" description="Helical" evidence="1">
    <location>
        <begin position="116"/>
        <end position="134"/>
    </location>
</feature>
<feature type="transmembrane region" description="Helical" evidence="1">
    <location>
        <begin position="81"/>
        <end position="104"/>
    </location>
</feature>
<sequence length="166" mass="19136">MYHRIWTLANILLVVISIVYIWLFRPHDSSLVVTGQVLAQAALILFFININMYFIFLVIRKTSIRKVKIRLAKFSRHLMKWHIKIAVLGATIIAGHALINFYVFGPLVGYNHLKLLSGYLAVLLLGLTLIAGYLRHKKASGFRRKFHHFTALTFLGAFLLHMFVFI</sequence>
<dbReference type="EMBL" id="CP126114">
    <property type="protein sequence ID" value="WHY86888.1"/>
    <property type="molecule type" value="Genomic_DNA"/>
</dbReference>
<dbReference type="KEGG" id="nnv:QNH39_03155"/>
<feature type="transmembrane region" description="Helical" evidence="1">
    <location>
        <begin position="7"/>
        <end position="25"/>
    </location>
</feature>
<keyword evidence="1" id="KW-0812">Transmembrane</keyword>
<gene>
    <name evidence="2" type="ORF">QNH39_03155</name>
</gene>